<dbReference type="SUPFAM" id="SSF56563">
    <property type="entry name" value="Major capsid protein gp5"/>
    <property type="match status" value="1"/>
</dbReference>
<feature type="domain" description="Phage capsid-like C-terminal" evidence="1">
    <location>
        <begin position="81"/>
        <end position="330"/>
    </location>
</feature>
<protein>
    <submittedName>
        <fullName evidence="2">Phage major capsid protein</fullName>
    </submittedName>
</protein>
<proteinExistence type="predicted"/>
<accession>A0A2N0D0M4</accession>
<dbReference type="AlphaFoldDB" id="A0A2N0D0M4"/>
<reference evidence="2 3" key="1">
    <citation type="submission" date="2017-11" db="EMBL/GenBank/DDBJ databases">
        <authorList>
            <person name="Han C.G."/>
        </authorList>
    </citation>
    <scope>NUCLEOTIDE SEQUENCE [LARGE SCALE GENOMIC DNA]</scope>
    <source>
        <strain evidence="2 3">HCNT1</strain>
    </source>
</reference>
<evidence type="ECO:0000313" key="2">
    <source>
        <dbReference type="EMBL" id="PKA39655.1"/>
    </source>
</evidence>
<name>A0A2N0D0M4_RHISU</name>
<reference evidence="2 3" key="2">
    <citation type="submission" date="2017-12" db="EMBL/GenBank/DDBJ databases">
        <title>Genome sequence of Rhizobium sullae HCNT1 isolated from Sulla coronaria nodules and featuring peculiar denitrification phenotypes.</title>
        <authorList>
            <person name="De Diego-Diaz B."/>
            <person name="Treu L."/>
            <person name="Campanaro S."/>
            <person name="Da Silva Duarte V."/>
            <person name="Basaglia M."/>
            <person name="Favaro L."/>
            <person name="Casella S."/>
            <person name="Squartini A."/>
        </authorList>
    </citation>
    <scope>NUCLEOTIDE SEQUENCE [LARGE SCALE GENOMIC DNA]</scope>
    <source>
        <strain evidence="2 3">HCNT1</strain>
    </source>
</reference>
<sequence>MQNHPGEYAATITSVVRALALAEMGGESISEIADRLKMPAPAQRILKAAVSAGTLSDPEWAAQLADLNAASSAFLQSLGGRSAFASLLDMGVITRAPLRSHVGVVSEGVVGAVNREGEARPVSRMTLNGGTLLPRRADAVIALSREIIENSSAASQAFVSRQLRRAVAKALDTGFVDSLVTSATPSFSSTGEHSSDLKILLDAVNSGWGRLAWISSVDVANSICLLDDGRGRAGPEGVSEFLNLPFCVSPALADGTLLLLDGDLIAADITSLGVDIARHASLQMNDAPTNDAGAPTATNLTSTWQTNTVGIRLSTLFGGTSGAPDAMAIMTGITWGTLASG</sequence>
<dbReference type="Pfam" id="PF05065">
    <property type="entry name" value="Phage_capsid"/>
    <property type="match status" value="1"/>
</dbReference>
<organism evidence="2 3">
    <name type="scientific">Rhizobium sullae</name>
    <name type="common">Rhizobium hedysari</name>
    <dbReference type="NCBI Taxonomy" id="50338"/>
    <lineage>
        <taxon>Bacteria</taxon>
        <taxon>Pseudomonadati</taxon>
        <taxon>Pseudomonadota</taxon>
        <taxon>Alphaproteobacteria</taxon>
        <taxon>Hyphomicrobiales</taxon>
        <taxon>Rhizobiaceae</taxon>
        <taxon>Rhizobium/Agrobacterium group</taxon>
        <taxon>Rhizobium</taxon>
    </lineage>
</organism>
<evidence type="ECO:0000313" key="3">
    <source>
        <dbReference type="Proteomes" id="UP000232164"/>
    </source>
</evidence>
<dbReference type="Proteomes" id="UP000232164">
    <property type="component" value="Unassembled WGS sequence"/>
</dbReference>
<dbReference type="EMBL" id="PIQN01000026">
    <property type="protein sequence ID" value="PKA39655.1"/>
    <property type="molecule type" value="Genomic_DNA"/>
</dbReference>
<gene>
    <name evidence="2" type="ORF">CWR43_30790</name>
</gene>
<evidence type="ECO:0000259" key="1">
    <source>
        <dbReference type="Pfam" id="PF05065"/>
    </source>
</evidence>
<comment type="caution">
    <text evidence="2">The sequence shown here is derived from an EMBL/GenBank/DDBJ whole genome shotgun (WGS) entry which is preliminary data.</text>
</comment>
<dbReference type="InterPro" id="IPR054612">
    <property type="entry name" value="Phage_capsid-like_C"/>
</dbReference>